<keyword evidence="1" id="KW-0812">Transmembrane</keyword>
<keyword evidence="1" id="KW-0472">Membrane</keyword>
<sequence>MKLLNIKVMKNNFMACCILYLNYQIVFFTVFIVCCILYSLQNSCGILLKFEFFRCNLYLFCRWYSFQIMYMFNFVLYYRTIDKYFYRILYAILN</sequence>
<protein>
    <submittedName>
        <fullName evidence="2">Uncharacterized protein</fullName>
    </submittedName>
</protein>
<name>A0AAF0ZU67_SOLVR</name>
<evidence type="ECO:0000313" key="2">
    <source>
        <dbReference type="EMBL" id="WMV52532.1"/>
    </source>
</evidence>
<dbReference type="Proteomes" id="UP001234989">
    <property type="component" value="Chromosome 10"/>
</dbReference>
<gene>
    <name evidence="2" type="ORF">MTR67_045917</name>
</gene>
<organism evidence="2 3">
    <name type="scientific">Solanum verrucosum</name>
    <dbReference type="NCBI Taxonomy" id="315347"/>
    <lineage>
        <taxon>Eukaryota</taxon>
        <taxon>Viridiplantae</taxon>
        <taxon>Streptophyta</taxon>
        <taxon>Embryophyta</taxon>
        <taxon>Tracheophyta</taxon>
        <taxon>Spermatophyta</taxon>
        <taxon>Magnoliopsida</taxon>
        <taxon>eudicotyledons</taxon>
        <taxon>Gunneridae</taxon>
        <taxon>Pentapetalae</taxon>
        <taxon>asterids</taxon>
        <taxon>lamiids</taxon>
        <taxon>Solanales</taxon>
        <taxon>Solanaceae</taxon>
        <taxon>Solanoideae</taxon>
        <taxon>Solaneae</taxon>
        <taxon>Solanum</taxon>
    </lineage>
</organism>
<proteinExistence type="predicted"/>
<dbReference type="AlphaFoldDB" id="A0AAF0ZU67"/>
<keyword evidence="3" id="KW-1185">Reference proteome</keyword>
<evidence type="ECO:0000256" key="1">
    <source>
        <dbReference type="SAM" id="Phobius"/>
    </source>
</evidence>
<feature type="transmembrane region" description="Helical" evidence="1">
    <location>
        <begin position="60"/>
        <end position="78"/>
    </location>
</feature>
<evidence type="ECO:0000313" key="3">
    <source>
        <dbReference type="Proteomes" id="UP001234989"/>
    </source>
</evidence>
<feature type="transmembrane region" description="Helical" evidence="1">
    <location>
        <begin position="12"/>
        <end position="40"/>
    </location>
</feature>
<accession>A0AAF0ZU67</accession>
<keyword evidence="1" id="KW-1133">Transmembrane helix</keyword>
<dbReference type="EMBL" id="CP133621">
    <property type="protein sequence ID" value="WMV52532.1"/>
    <property type="molecule type" value="Genomic_DNA"/>
</dbReference>
<reference evidence="2" key="1">
    <citation type="submission" date="2023-08" db="EMBL/GenBank/DDBJ databases">
        <title>A de novo genome assembly of Solanum verrucosum Schlechtendal, a Mexican diploid species geographically isolated from the other diploid A-genome species in potato relatives.</title>
        <authorList>
            <person name="Hosaka K."/>
        </authorList>
    </citation>
    <scope>NUCLEOTIDE SEQUENCE</scope>
    <source>
        <tissue evidence="2">Young leaves</tissue>
    </source>
</reference>